<gene>
    <name evidence="7" type="ORF">M441DRAFT_158842</name>
</gene>
<keyword evidence="8" id="KW-1185">Reference proteome</keyword>
<evidence type="ECO:0000313" key="8">
    <source>
        <dbReference type="Proteomes" id="UP000240493"/>
    </source>
</evidence>
<name>A0A2T3ZKA1_TRIA4</name>
<dbReference type="OrthoDB" id="5398665at2759"/>
<accession>A0A2T3ZKA1</accession>
<keyword evidence="2 5" id="KW-0238">DNA-binding</keyword>
<proteinExistence type="inferred from homology"/>
<protein>
    <recommendedName>
        <fullName evidence="6">Alpha box domain-containing protein</fullName>
    </recommendedName>
</protein>
<feature type="domain" description="Alpha box" evidence="6">
    <location>
        <begin position="72"/>
        <end position="127"/>
    </location>
</feature>
<organism evidence="7 8">
    <name type="scientific">Trichoderma asperellum (strain ATCC 204424 / CBS 433.97 / NBRC 101777)</name>
    <dbReference type="NCBI Taxonomy" id="1042311"/>
    <lineage>
        <taxon>Eukaryota</taxon>
        <taxon>Fungi</taxon>
        <taxon>Dikarya</taxon>
        <taxon>Ascomycota</taxon>
        <taxon>Pezizomycotina</taxon>
        <taxon>Sordariomycetes</taxon>
        <taxon>Hypocreomycetidae</taxon>
        <taxon>Hypocreales</taxon>
        <taxon>Hypocreaceae</taxon>
        <taxon>Trichoderma</taxon>
    </lineage>
</organism>
<dbReference type="InterPro" id="IPR006856">
    <property type="entry name" value="MATalpha_HMGbox"/>
</dbReference>
<comment type="similarity">
    <text evidence="5">Belongs to the MATALPHA1 family.</text>
</comment>
<dbReference type="PROSITE" id="PS51325">
    <property type="entry name" value="ALPHA_BOX"/>
    <property type="match status" value="1"/>
</dbReference>
<dbReference type="GO" id="GO:0005634">
    <property type="term" value="C:nucleus"/>
    <property type="evidence" value="ECO:0007669"/>
    <property type="project" value="UniProtKB-SubCell"/>
</dbReference>
<dbReference type="GO" id="GO:0008301">
    <property type="term" value="F:DNA binding, bending"/>
    <property type="evidence" value="ECO:0007669"/>
    <property type="project" value="InterPro"/>
</dbReference>
<evidence type="ECO:0000259" key="6">
    <source>
        <dbReference type="PROSITE" id="PS51325"/>
    </source>
</evidence>
<evidence type="ECO:0000313" key="7">
    <source>
        <dbReference type="EMBL" id="PTB45238.1"/>
    </source>
</evidence>
<evidence type="ECO:0000256" key="4">
    <source>
        <dbReference type="ARBA" id="ARBA00023242"/>
    </source>
</evidence>
<evidence type="ECO:0000256" key="2">
    <source>
        <dbReference type="ARBA" id="ARBA00023125"/>
    </source>
</evidence>
<keyword evidence="1 5" id="KW-0805">Transcription regulation</keyword>
<keyword evidence="3 5" id="KW-0804">Transcription</keyword>
<comment type="subcellular location">
    <subcellularLocation>
        <location evidence="5">Nucleus</location>
    </subcellularLocation>
</comment>
<dbReference type="AlphaFoldDB" id="A0A2T3ZKA1"/>
<reference evidence="7 8" key="1">
    <citation type="submission" date="2016-07" db="EMBL/GenBank/DDBJ databases">
        <title>Multiple horizontal gene transfer events from other fungi enriched the ability of initially mycotrophic Trichoderma (Ascomycota) to feed on dead plant biomass.</title>
        <authorList>
            <consortium name="DOE Joint Genome Institute"/>
            <person name="Aerts A."/>
            <person name="Atanasova L."/>
            <person name="Chenthamara K."/>
            <person name="Zhang J."/>
            <person name="Grujic M."/>
            <person name="Henrissat B."/>
            <person name="Kuo A."/>
            <person name="Salamov A."/>
            <person name="Lipzen A."/>
            <person name="Labutti K."/>
            <person name="Barry K."/>
            <person name="Miao Y."/>
            <person name="Rahimi M.J."/>
            <person name="Shen Q."/>
            <person name="Grigoriev I.V."/>
            <person name="Kubicek C.P."/>
            <person name="Druzhinina I.S."/>
        </authorList>
    </citation>
    <scope>NUCLEOTIDE SEQUENCE [LARGE SCALE GENOMIC DNA]</scope>
    <source>
        <strain evidence="7 8">CBS 433.97</strain>
    </source>
</reference>
<dbReference type="Pfam" id="PF04769">
    <property type="entry name" value="MATalpha_HMGbox"/>
    <property type="match status" value="1"/>
</dbReference>
<evidence type="ECO:0000256" key="1">
    <source>
        <dbReference type="ARBA" id="ARBA00023015"/>
    </source>
</evidence>
<keyword evidence="4 5" id="KW-0539">Nucleus</keyword>
<dbReference type="GO" id="GO:0045895">
    <property type="term" value="P:positive regulation of mating-type specific transcription, DNA-templated"/>
    <property type="evidence" value="ECO:0007669"/>
    <property type="project" value="InterPro"/>
</dbReference>
<dbReference type="EMBL" id="KZ679257">
    <property type="protein sequence ID" value="PTB45238.1"/>
    <property type="molecule type" value="Genomic_DNA"/>
</dbReference>
<sequence length="372" mass="42278">MMSREEMEKHLLVLRTEELLRFLRDDTLLEIAERYFASIGMNSNQNQVQQSPSVDTTISTFADQSRQPSADKAKRPLNAFMAFRSYYLRIFPEVQQKTASGFLTTLWNKDSHRNKWALVAKVYSFVRDQIGRDKVSLSYFLNVACPIMRITEPSVYLSTFGWSVEDEAGSPKLIQNECAMDISQAALQPDDYPNTENDLLSAIINVGYLPDDSVNLLERMSANSNGIMATASNALPVLSTKEKAAFMKVIEADPFQAARELLGPQYEEKQVSALGVKSHLADDLDSVTHLPLQFTYPDPRQLYNYSSITSQQYQSDIPQMGYFPINEDDALDVDNPWDIDKMLGYNENEGNRATTLPSNIQYNPHDDFFYTF</sequence>
<evidence type="ECO:0000256" key="5">
    <source>
        <dbReference type="RuleBase" id="RU003516"/>
    </source>
</evidence>
<evidence type="ECO:0000256" key="3">
    <source>
        <dbReference type="ARBA" id="ARBA00023163"/>
    </source>
</evidence>
<dbReference type="Proteomes" id="UP000240493">
    <property type="component" value="Unassembled WGS sequence"/>
</dbReference>